<keyword evidence="2" id="KW-1185">Reference proteome</keyword>
<dbReference type="Proteomes" id="UP001638806">
    <property type="component" value="Unassembled WGS sequence"/>
</dbReference>
<gene>
    <name evidence="1" type="ORF">ACCO45_011134</name>
</gene>
<evidence type="ECO:0000313" key="2">
    <source>
        <dbReference type="Proteomes" id="UP001638806"/>
    </source>
</evidence>
<reference evidence="1" key="1">
    <citation type="submission" date="2024-12" db="EMBL/GenBank/DDBJ databases">
        <title>Comparative genomics and development of molecular markers within Purpureocillium lilacinum and among Purpureocillium species.</title>
        <authorList>
            <person name="Yeh Z.-Y."/>
            <person name="Ni N.-T."/>
            <person name="Lo P.-H."/>
            <person name="Mushyakhwo K."/>
            <person name="Lin C.-F."/>
            <person name="Nai Y.-S."/>
        </authorList>
    </citation>
    <scope>NUCLEOTIDE SEQUENCE</scope>
    <source>
        <strain evidence="1">NCHU-NPUST-175</strain>
    </source>
</reference>
<proteinExistence type="predicted"/>
<sequence length="153" mass="16149">MSSAPDVKEVRFGPFVVTKQVFCVTPLSFALVNLKPIVPGHVLTADLFTTVQLMQRVLARVYFTDPDAGGGDKGKPAKPAEPSAGSFTVAVQDGPDSGQTVPHVHVHVIPRTRGDLGDAMDEIYVRMAGEEGNVGGALWDVATATAKRPVPDA</sequence>
<protein>
    <submittedName>
        <fullName evidence="1">Uncharacterized protein</fullName>
    </submittedName>
</protein>
<dbReference type="EMBL" id="JBGNUJ010000010">
    <property type="protein sequence ID" value="KAL3955571.1"/>
    <property type="molecule type" value="Genomic_DNA"/>
</dbReference>
<organism evidence="1 2">
    <name type="scientific">Purpureocillium lilacinum</name>
    <name type="common">Paecilomyces lilacinus</name>
    <dbReference type="NCBI Taxonomy" id="33203"/>
    <lineage>
        <taxon>Eukaryota</taxon>
        <taxon>Fungi</taxon>
        <taxon>Dikarya</taxon>
        <taxon>Ascomycota</taxon>
        <taxon>Pezizomycotina</taxon>
        <taxon>Sordariomycetes</taxon>
        <taxon>Hypocreomycetidae</taxon>
        <taxon>Hypocreales</taxon>
        <taxon>Ophiocordycipitaceae</taxon>
        <taxon>Purpureocillium</taxon>
    </lineage>
</organism>
<name>A0ACC4DJE5_PURLI</name>
<evidence type="ECO:0000313" key="1">
    <source>
        <dbReference type="EMBL" id="KAL3955571.1"/>
    </source>
</evidence>
<accession>A0ACC4DJE5</accession>
<comment type="caution">
    <text evidence="1">The sequence shown here is derived from an EMBL/GenBank/DDBJ whole genome shotgun (WGS) entry which is preliminary data.</text>
</comment>